<evidence type="ECO:0000256" key="3">
    <source>
        <dbReference type="ARBA" id="ARBA00022553"/>
    </source>
</evidence>
<dbReference type="PANTHER" id="PTHR43047">
    <property type="entry name" value="TWO-COMPONENT HISTIDINE PROTEIN KINASE"/>
    <property type="match status" value="1"/>
</dbReference>
<feature type="compositionally biased region" description="Basic and acidic residues" evidence="7">
    <location>
        <begin position="263"/>
        <end position="272"/>
    </location>
</feature>
<feature type="compositionally biased region" description="Polar residues" evidence="7">
    <location>
        <begin position="435"/>
        <end position="452"/>
    </location>
</feature>
<keyword evidence="4" id="KW-0808">Transferase</keyword>
<dbReference type="EMBL" id="CABFNO020001523">
    <property type="protein sequence ID" value="CAG9993938.1"/>
    <property type="molecule type" value="Genomic_DNA"/>
</dbReference>
<dbReference type="SMART" id="SM00065">
    <property type="entry name" value="GAF"/>
    <property type="match status" value="1"/>
</dbReference>
<feature type="compositionally biased region" description="Low complexity" evidence="7">
    <location>
        <begin position="347"/>
        <end position="356"/>
    </location>
</feature>
<dbReference type="Gene3D" id="3.30.450.40">
    <property type="match status" value="1"/>
</dbReference>
<feature type="modified residue" description="4-aspartylphosphate" evidence="6">
    <location>
        <position position="1137"/>
    </location>
</feature>
<dbReference type="GO" id="GO:0000155">
    <property type="term" value="F:phosphorelay sensor kinase activity"/>
    <property type="evidence" value="ECO:0007669"/>
    <property type="project" value="InterPro"/>
</dbReference>
<dbReference type="InterPro" id="IPR036890">
    <property type="entry name" value="HATPase_C_sf"/>
</dbReference>
<dbReference type="EC" id="2.7.13.3" evidence="2"/>
<feature type="region of interest" description="Disordered" evidence="7">
    <location>
        <begin position="416"/>
        <end position="467"/>
    </location>
</feature>
<feature type="domain" description="Histidine kinase" evidence="8">
    <location>
        <begin position="550"/>
        <end position="831"/>
    </location>
</feature>
<dbReference type="Pfam" id="PF02518">
    <property type="entry name" value="HATPase_c"/>
    <property type="match status" value="1"/>
</dbReference>
<dbReference type="PANTHER" id="PTHR43047:SF72">
    <property type="entry name" value="OSMOSENSING HISTIDINE PROTEIN KINASE SLN1"/>
    <property type="match status" value="1"/>
</dbReference>
<evidence type="ECO:0000313" key="11">
    <source>
        <dbReference type="Proteomes" id="UP000754883"/>
    </source>
</evidence>
<dbReference type="InterPro" id="IPR029016">
    <property type="entry name" value="GAF-like_dom_sf"/>
</dbReference>
<dbReference type="SMART" id="SM00388">
    <property type="entry name" value="HisKA"/>
    <property type="match status" value="1"/>
</dbReference>
<dbReference type="InterPro" id="IPR005467">
    <property type="entry name" value="His_kinase_dom"/>
</dbReference>
<reference evidence="11" key="1">
    <citation type="submission" date="2019-06" db="EMBL/GenBank/DDBJ databases">
        <authorList>
            <person name="Broberg M."/>
        </authorList>
    </citation>
    <scope>NUCLEOTIDE SEQUENCE [LARGE SCALE GENOMIC DNA]</scope>
</reference>
<feature type="compositionally biased region" description="Acidic residues" evidence="7">
    <location>
        <begin position="273"/>
        <end position="286"/>
    </location>
</feature>
<evidence type="ECO:0000256" key="7">
    <source>
        <dbReference type="SAM" id="MobiDB-lite"/>
    </source>
</evidence>
<evidence type="ECO:0000256" key="4">
    <source>
        <dbReference type="ARBA" id="ARBA00022679"/>
    </source>
</evidence>
<dbReference type="Proteomes" id="UP000754883">
    <property type="component" value="Unassembled WGS sequence"/>
</dbReference>
<feature type="region of interest" description="Disordered" evidence="7">
    <location>
        <begin position="981"/>
        <end position="1077"/>
    </location>
</feature>
<feature type="domain" description="Response regulatory" evidence="9">
    <location>
        <begin position="1086"/>
        <end position="1207"/>
    </location>
</feature>
<dbReference type="SUPFAM" id="SSF55874">
    <property type="entry name" value="ATPase domain of HSP90 chaperone/DNA topoisomerase II/histidine kinase"/>
    <property type="match status" value="1"/>
</dbReference>
<evidence type="ECO:0000259" key="9">
    <source>
        <dbReference type="PROSITE" id="PS50110"/>
    </source>
</evidence>
<dbReference type="OrthoDB" id="303614at2759"/>
<evidence type="ECO:0000313" key="10">
    <source>
        <dbReference type="EMBL" id="CAG9993938.1"/>
    </source>
</evidence>
<dbReference type="InterPro" id="IPR003594">
    <property type="entry name" value="HATPase_dom"/>
</dbReference>
<dbReference type="Gene3D" id="3.30.565.10">
    <property type="entry name" value="Histidine kinase-like ATPase, C-terminal domain"/>
    <property type="match status" value="1"/>
</dbReference>
<gene>
    <name evidence="10" type="ORF">CBYS24578_00004514</name>
</gene>
<proteinExistence type="predicted"/>
<dbReference type="PRINTS" id="PR00344">
    <property type="entry name" value="BCTRLSENSOR"/>
</dbReference>
<dbReference type="Gene3D" id="1.10.287.130">
    <property type="match status" value="1"/>
</dbReference>
<dbReference type="SUPFAM" id="SSF55781">
    <property type="entry name" value="GAF domain-like"/>
    <property type="match status" value="1"/>
</dbReference>
<sequence>MPGVKPHKAVSEGVRERETFKYDPTLSLTSRFNDSGEGIPSRELVSSGDAVLTALAQLGACQTGTERSLVSLFDSSAQHIVAEATVRQPLYASLPSDKCREPLWLCGTSIPRIHGVCEVSLMNDPSPQGAPIAQEPNETPFLPLTLSQDLTTDPRFSASPFCRPGSPARFYAAVPIRTRRGINIGVYCVVDSTPNKPWTDDHTERLREISQTIMGHLEAQRLRDLYGRSERMNRGLASFIEGKRAVYSVCEVGRDSRAVTDRLDKDRSIDPREEFDEDEEGDEEREEGEKYQPSKAKSPTSIFTKAATIIRESVQVDGCFFFDASMESYRVNSTLNLGETDSMGLRSTSSSSSSSDESQDLENGQTYGQTSDLLGYSTSGASNADGLVVKRPVAVIAERFLGKLLHRYPRGKVFNFGEDGELQTSDSSEDEMAVSSPTDKATEQPKSPSDRSANLKKNKPRKNPWSRRNEGNIILQAFPNARSVAFIPIWDPRKERWYAGGFIYTEDPSRALTILGDLGFLRAFGTLAMAEVLRFHTSRAEKAKSDVLGSLSHELRSPLHGILLSSELLLDTDLDVFQGNTAHTIETCSRTLLDTIDHLLDFSKVNSFTMRKRARKIEPSPIAVAGVDWRNFGKKNLFSNCRLDGLAEEVIESVFAGFTFQNSPSKQPLPLRHLGRKERGRNLSRKNSDDVEFRFANVVVFLHIDPGCDWMYCVQLGAFRRILMNIFGNALKYTHQGSIRVSLTQDTIHFRGQKSERAVRFVVQDTGKGIGPEYLRHGLFKPFSQEDTLAPGTGLGLSLVKRITTQLGGRIAVESQVDVGTTVTIELPLEPVAKPQVAQFYSDDDKEFEVWLRDLKGLRVKIMCCPEPENLEKIELLKNHIKDVCVHWLQMEVVADEDKDVMPDLIIWAHDAIPKDYAEIKILAEAPNIVISSNALEAYRKSEAFDTQGHFGIFEYMSQPIGPRKLAKTLLLAYRRWMGPTKKRSTTKPSPLLVQRPDGPKRTPSSFTVPEVTVSGESSPDVVESSPIGKGDSTSETEMESVFSGPSSPRHDAPTSSNDTLVGFSSGDEASPSRLPEPAPLVLRTKFLLVDDNHINIKVLSAYMKKSDLDFETAMDGQDALDCFSKSPLAYSCILMDISMPVMDGFEATRRIRAHELLNGLEPACIIALSGLASEDAQKEAFGSGMDLFLTKPVKWKALGGLLESRGLLKK</sequence>
<dbReference type="SUPFAM" id="SSF52172">
    <property type="entry name" value="CheY-like"/>
    <property type="match status" value="1"/>
</dbReference>
<dbReference type="GO" id="GO:0009927">
    <property type="term" value="F:histidine phosphotransfer kinase activity"/>
    <property type="evidence" value="ECO:0007669"/>
    <property type="project" value="TreeGrafter"/>
</dbReference>
<dbReference type="PROSITE" id="PS50110">
    <property type="entry name" value="RESPONSE_REGULATORY"/>
    <property type="match status" value="1"/>
</dbReference>
<feature type="compositionally biased region" description="Basic residues" evidence="7">
    <location>
        <begin position="454"/>
        <end position="465"/>
    </location>
</feature>
<dbReference type="InterPro" id="IPR004358">
    <property type="entry name" value="Sig_transdc_His_kin-like_C"/>
</dbReference>
<feature type="region of interest" description="Disordered" evidence="7">
    <location>
        <begin position="263"/>
        <end position="298"/>
    </location>
</feature>
<dbReference type="SUPFAM" id="SSF47384">
    <property type="entry name" value="Homodimeric domain of signal transducing histidine kinase"/>
    <property type="match status" value="1"/>
</dbReference>
<dbReference type="Pfam" id="PF01590">
    <property type="entry name" value="GAF"/>
    <property type="match status" value="1"/>
</dbReference>
<comment type="catalytic activity">
    <reaction evidence="1">
        <text>ATP + protein L-histidine = ADP + protein N-phospho-L-histidine.</text>
        <dbReference type="EC" id="2.7.13.3"/>
    </reaction>
</comment>
<evidence type="ECO:0000256" key="5">
    <source>
        <dbReference type="ARBA" id="ARBA00022777"/>
    </source>
</evidence>
<dbReference type="InterPro" id="IPR011006">
    <property type="entry name" value="CheY-like_superfamily"/>
</dbReference>
<evidence type="ECO:0000256" key="1">
    <source>
        <dbReference type="ARBA" id="ARBA00000085"/>
    </source>
</evidence>
<dbReference type="Pfam" id="PF00072">
    <property type="entry name" value="Response_reg"/>
    <property type="match status" value="1"/>
</dbReference>
<dbReference type="SMART" id="SM00448">
    <property type="entry name" value="REC"/>
    <property type="match status" value="1"/>
</dbReference>
<dbReference type="CDD" id="cd17546">
    <property type="entry name" value="REC_hyHK_CKI1_RcsC-like"/>
    <property type="match status" value="1"/>
</dbReference>
<evidence type="ECO:0000256" key="2">
    <source>
        <dbReference type="ARBA" id="ARBA00012438"/>
    </source>
</evidence>
<dbReference type="GO" id="GO:0005886">
    <property type="term" value="C:plasma membrane"/>
    <property type="evidence" value="ECO:0007669"/>
    <property type="project" value="TreeGrafter"/>
</dbReference>
<evidence type="ECO:0000259" key="8">
    <source>
        <dbReference type="PROSITE" id="PS50109"/>
    </source>
</evidence>
<dbReference type="InterPro" id="IPR001789">
    <property type="entry name" value="Sig_transdc_resp-reg_receiver"/>
</dbReference>
<protein>
    <recommendedName>
        <fullName evidence="2">histidine kinase</fullName>
        <ecNumber evidence="2">2.7.13.3</ecNumber>
    </recommendedName>
</protein>
<dbReference type="InterPro" id="IPR003661">
    <property type="entry name" value="HisK_dim/P_dom"/>
</dbReference>
<accession>A0A9N9UKL4</accession>
<dbReference type="InterPro" id="IPR036097">
    <property type="entry name" value="HisK_dim/P_sf"/>
</dbReference>
<feature type="compositionally biased region" description="Polar residues" evidence="7">
    <location>
        <begin position="361"/>
        <end position="374"/>
    </location>
</feature>
<reference evidence="10 11" key="2">
    <citation type="submission" date="2021-10" db="EMBL/GenBank/DDBJ databases">
        <authorList>
            <person name="Piombo E."/>
        </authorList>
    </citation>
    <scope>NUCLEOTIDE SEQUENCE [LARGE SCALE GENOMIC DNA]</scope>
</reference>
<dbReference type="InterPro" id="IPR003018">
    <property type="entry name" value="GAF"/>
</dbReference>
<feature type="region of interest" description="Disordered" evidence="7">
    <location>
        <begin position="338"/>
        <end position="374"/>
    </location>
</feature>
<name>A0A9N9UKL4_9HYPO</name>
<evidence type="ECO:0000256" key="6">
    <source>
        <dbReference type="PROSITE-ProRule" id="PRU00169"/>
    </source>
</evidence>
<dbReference type="Pfam" id="PF00512">
    <property type="entry name" value="HisKA"/>
    <property type="match status" value="1"/>
</dbReference>
<keyword evidence="5" id="KW-0418">Kinase</keyword>
<dbReference type="Gene3D" id="3.40.50.2300">
    <property type="match status" value="1"/>
</dbReference>
<comment type="caution">
    <text evidence="10">The sequence shown here is derived from an EMBL/GenBank/DDBJ whole genome shotgun (WGS) entry which is preliminary data.</text>
</comment>
<dbReference type="CDD" id="cd00082">
    <property type="entry name" value="HisKA"/>
    <property type="match status" value="1"/>
</dbReference>
<keyword evidence="11" id="KW-1185">Reference proteome</keyword>
<dbReference type="AlphaFoldDB" id="A0A9N9UKL4"/>
<dbReference type="PROSITE" id="PS50109">
    <property type="entry name" value="HIS_KIN"/>
    <property type="match status" value="1"/>
</dbReference>
<organism evidence="10 11">
    <name type="scientific">Clonostachys byssicola</name>
    <dbReference type="NCBI Taxonomy" id="160290"/>
    <lineage>
        <taxon>Eukaryota</taxon>
        <taxon>Fungi</taxon>
        <taxon>Dikarya</taxon>
        <taxon>Ascomycota</taxon>
        <taxon>Pezizomycotina</taxon>
        <taxon>Sordariomycetes</taxon>
        <taxon>Hypocreomycetidae</taxon>
        <taxon>Hypocreales</taxon>
        <taxon>Bionectriaceae</taxon>
        <taxon>Clonostachys</taxon>
    </lineage>
</organism>
<dbReference type="SMART" id="SM00387">
    <property type="entry name" value="HATPase_c"/>
    <property type="match status" value="1"/>
</dbReference>
<keyword evidence="3 6" id="KW-0597">Phosphoprotein</keyword>